<dbReference type="GO" id="GO:0008270">
    <property type="term" value="F:zinc ion binding"/>
    <property type="evidence" value="ECO:0007669"/>
    <property type="project" value="UniProtKB-KW"/>
</dbReference>
<sequence>MFMEKLEKMAKGFPGTINHPLHEKHQLLLAQRYYSCDGCGASTGYGWSYVCGRCNFDLHTTCALKGSNKATDEAGYQEVKVLQR</sequence>
<evidence type="ECO:0000259" key="5">
    <source>
        <dbReference type="Pfam" id="PF03107"/>
    </source>
</evidence>
<comment type="caution">
    <text evidence="6">The sequence shown here is derived from an EMBL/GenBank/DDBJ whole genome shotgun (WGS) entry which is preliminary data.</text>
</comment>
<dbReference type="SUPFAM" id="SSF57889">
    <property type="entry name" value="Cysteine-rich domain"/>
    <property type="match status" value="1"/>
</dbReference>
<organism evidence="6 7">
    <name type="scientific">Quillaja saponaria</name>
    <name type="common">Soap bark tree</name>
    <dbReference type="NCBI Taxonomy" id="32244"/>
    <lineage>
        <taxon>Eukaryota</taxon>
        <taxon>Viridiplantae</taxon>
        <taxon>Streptophyta</taxon>
        <taxon>Embryophyta</taxon>
        <taxon>Tracheophyta</taxon>
        <taxon>Spermatophyta</taxon>
        <taxon>Magnoliopsida</taxon>
        <taxon>eudicotyledons</taxon>
        <taxon>Gunneridae</taxon>
        <taxon>Pentapetalae</taxon>
        <taxon>rosids</taxon>
        <taxon>fabids</taxon>
        <taxon>Fabales</taxon>
        <taxon>Quillajaceae</taxon>
        <taxon>Quillaja</taxon>
    </lineage>
</organism>
<keyword evidence="4" id="KW-0862">Zinc</keyword>
<proteinExistence type="predicted"/>
<keyword evidence="3" id="KW-0863">Zinc-finger</keyword>
<evidence type="ECO:0000313" key="7">
    <source>
        <dbReference type="Proteomes" id="UP001163823"/>
    </source>
</evidence>
<dbReference type="Gene3D" id="3.30.60.90">
    <property type="match status" value="1"/>
</dbReference>
<protein>
    <submittedName>
        <fullName evidence="6">C1_3 domain-containing protein/Thioredoxin_8 domain-containing protein</fullName>
    </submittedName>
</protein>
<name>A0AAD7PGP1_QUISA</name>
<dbReference type="InterPro" id="IPR004146">
    <property type="entry name" value="DC1"/>
</dbReference>
<evidence type="ECO:0000256" key="3">
    <source>
        <dbReference type="ARBA" id="ARBA00022771"/>
    </source>
</evidence>
<dbReference type="InterPro" id="IPR043145">
    <property type="entry name" value="Znf_ZZ_sf"/>
</dbReference>
<keyword evidence="7" id="KW-1185">Reference proteome</keyword>
<dbReference type="EMBL" id="JARAOO010000010">
    <property type="protein sequence ID" value="KAJ7954372.1"/>
    <property type="molecule type" value="Genomic_DNA"/>
</dbReference>
<evidence type="ECO:0000256" key="1">
    <source>
        <dbReference type="ARBA" id="ARBA00022723"/>
    </source>
</evidence>
<accession>A0AAD7PGP1</accession>
<gene>
    <name evidence="6" type="ORF">O6P43_025960</name>
</gene>
<dbReference type="AlphaFoldDB" id="A0AAD7PGP1"/>
<reference evidence="6" key="1">
    <citation type="journal article" date="2023" name="Science">
        <title>Elucidation of the pathway for biosynthesis of saponin adjuvants from the soapbark tree.</title>
        <authorList>
            <person name="Reed J."/>
            <person name="Orme A."/>
            <person name="El-Demerdash A."/>
            <person name="Owen C."/>
            <person name="Martin L.B.B."/>
            <person name="Misra R.C."/>
            <person name="Kikuchi S."/>
            <person name="Rejzek M."/>
            <person name="Martin A.C."/>
            <person name="Harkess A."/>
            <person name="Leebens-Mack J."/>
            <person name="Louveau T."/>
            <person name="Stephenson M.J."/>
            <person name="Osbourn A."/>
        </authorList>
    </citation>
    <scope>NUCLEOTIDE SEQUENCE</scope>
    <source>
        <strain evidence="6">S10</strain>
    </source>
</reference>
<dbReference type="InterPro" id="IPR046349">
    <property type="entry name" value="C1-like_sf"/>
</dbReference>
<feature type="domain" description="DC1" evidence="5">
    <location>
        <begin position="20"/>
        <end position="63"/>
    </location>
</feature>
<evidence type="ECO:0000256" key="4">
    <source>
        <dbReference type="ARBA" id="ARBA00022833"/>
    </source>
</evidence>
<dbReference type="KEGG" id="qsa:O6P43_025960"/>
<dbReference type="Pfam" id="PF03107">
    <property type="entry name" value="C1_2"/>
    <property type="match status" value="1"/>
</dbReference>
<keyword evidence="2" id="KW-0677">Repeat</keyword>
<dbReference type="PANTHER" id="PTHR46477:SF3">
    <property type="entry name" value="CYSTEINE_HISTIDINE-RICH C1 DOMAIN FAMILY PROTEIN"/>
    <property type="match status" value="1"/>
</dbReference>
<dbReference type="PANTHER" id="PTHR46477">
    <property type="entry name" value="CYSTEINE/HISTIDINE-RICH C1 DOMAIN FAMILY PROTEIN"/>
    <property type="match status" value="1"/>
</dbReference>
<evidence type="ECO:0000313" key="6">
    <source>
        <dbReference type="EMBL" id="KAJ7954372.1"/>
    </source>
</evidence>
<keyword evidence="1" id="KW-0479">Metal-binding</keyword>
<evidence type="ECO:0000256" key="2">
    <source>
        <dbReference type="ARBA" id="ARBA00022737"/>
    </source>
</evidence>
<dbReference type="Proteomes" id="UP001163823">
    <property type="component" value="Chromosome 10"/>
</dbReference>